<dbReference type="Proteomes" id="UP000005096">
    <property type="component" value="Chromosome"/>
</dbReference>
<dbReference type="GO" id="GO:0009228">
    <property type="term" value="P:thiamine biosynthetic process"/>
    <property type="evidence" value="ECO:0007669"/>
    <property type="project" value="UniProtKB-KW"/>
</dbReference>
<feature type="binding site" evidence="9">
    <location>
        <begin position="138"/>
        <end position="140"/>
    </location>
    <ligand>
        <name>2-[(2R,5Z)-2-carboxy-4-methylthiazol-5(2H)-ylidene]ethyl phosphate</name>
        <dbReference type="ChEBI" id="CHEBI:62899"/>
    </ligand>
</feature>
<reference evidence="13 14" key="1">
    <citation type="journal article" date="2010" name="Stand. Genomic Sci.">
        <title>Non-contiguous finished genome sequence of Aminomonas paucivorans type strain (GLU-3).</title>
        <authorList>
            <person name="Pitluck S."/>
            <person name="Yasawong M."/>
            <person name="Held B."/>
            <person name="Lapidus A."/>
            <person name="Nolan M."/>
            <person name="Copeland A."/>
            <person name="Lucas S."/>
            <person name="Del Rio T.G."/>
            <person name="Tice H."/>
            <person name="Cheng J.F."/>
            <person name="Chertkov O."/>
            <person name="Goodwin L."/>
            <person name="Tapia R."/>
            <person name="Han C."/>
            <person name="Liolios K."/>
            <person name="Ivanova N."/>
            <person name="Mavromatis K."/>
            <person name="Ovchinnikova G."/>
            <person name="Pati A."/>
            <person name="Chen A."/>
            <person name="Palaniappan K."/>
            <person name="Land M."/>
            <person name="Hauser L."/>
            <person name="Chang Y.J."/>
            <person name="Jeffries C.D."/>
            <person name="Pukall R."/>
            <person name="Spring S."/>
            <person name="Rohde M."/>
            <person name="Sikorski J."/>
            <person name="Goker M."/>
            <person name="Woyke T."/>
            <person name="Bristow J."/>
            <person name="Eisen J.A."/>
            <person name="Markowitz V."/>
            <person name="Hugenholtz P."/>
            <person name="Kyrpides N.C."/>
            <person name="Klenk H.P."/>
        </authorList>
    </citation>
    <scope>NUCLEOTIDE SEQUENCE [LARGE SCALE GENOMIC DNA]</scope>
    <source>
        <strain evidence="13 14">DSM 12260</strain>
    </source>
</reference>
<dbReference type="InterPro" id="IPR013785">
    <property type="entry name" value="Aldolase_TIM"/>
</dbReference>
<evidence type="ECO:0000256" key="10">
    <source>
        <dbReference type="RuleBase" id="RU003826"/>
    </source>
</evidence>
<accession>E3CXM3</accession>
<evidence type="ECO:0000256" key="9">
    <source>
        <dbReference type="HAMAP-Rule" id="MF_00097"/>
    </source>
</evidence>
<keyword evidence="14" id="KW-1185">Reference proteome</keyword>
<evidence type="ECO:0000256" key="3">
    <source>
        <dbReference type="ARBA" id="ARBA00022723"/>
    </source>
</evidence>
<feature type="binding site" evidence="9">
    <location>
        <position position="93"/>
    </location>
    <ligand>
        <name>Mg(2+)</name>
        <dbReference type="ChEBI" id="CHEBI:18420"/>
    </ligand>
</feature>
<feature type="binding site" evidence="9">
    <location>
        <position position="168"/>
    </location>
    <ligand>
        <name>2-[(2R,5Z)-2-carboxy-4-methylthiazol-5(2H)-ylidene]ethyl phosphate</name>
        <dbReference type="ChEBI" id="CHEBI:62899"/>
    </ligand>
</feature>
<comment type="caution">
    <text evidence="9">Lacks conserved residue(s) required for the propagation of feature annotation.</text>
</comment>
<gene>
    <name evidence="9" type="primary">thiE</name>
    <name evidence="13" type="ORF">Apau_2056</name>
</gene>
<dbReference type="Pfam" id="PF02581">
    <property type="entry name" value="TMP-TENI"/>
    <property type="match status" value="1"/>
</dbReference>
<protein>
    <recommendedName>
        <fullName evidence="9">Thiamine-phosphate synthase</fullName>
        <shortName evidence="9">TP synthase</shortName>
        <shortName evidence="9">TPS</shortName>
        <ecNumber evidence="9">2.5.1.3</ecNumber>
    </recommendedName>
    <alternativeName>
        <fullName evidence="9">Thiamine-phosphate pyrophosphorylase</fullName>
        <shortName evidence="9">TMP pyrophosphorylase</shortName>
        <shortName evidence="9">TMP-PPase</shortName>
    </alternativeName>
</protein>
<keyword evidence="4 9" id="KW-0460">Magnesium</keyword>
<dbReference type="GO" id="GO:0004789">
    <property type="term" value="F:thiamine-phosphate diphosphorylase activity"/>
    <property type="evidence" value="ECO:0007669"/>
    <property type="project" value="UniProtKB-UniRule"/>
</dbReference>
<comment type="function">
    <text evidence="9">Condenses 4-methyl-5-(beta-hydroxyethyl)thiazole monophosphate (THZ-P) and 2-methyl-4-amino-5-hydroxymethyl pyrimidine pyrophosphate (HMP-PP) to form thiamine monophosphate (TMP).</text>
</comment>
<evidence type="ECO:0000256" key="4">
    <source>
        <dbReference type="ARBA" id="ARBA00022842"/>
    </source>
</evidence>
<dbReference type="GO" id="GO:0009229">
    <property type="term" value="P:thiamine diphosphate biosynthetic process"/>
    <property type="evidence" value="ECO:0007669"/>
    <property type="project" value="UniProtKB-UniRule"/>
</dbReference>
<dbReference type="CDD" id="cd00564">
    <property type="entry name" value="TMP_TenI"/>
    <property type="match status" value="1"/>
</dbReference>
<dbReference type="AlphaFoldDB" id="E3CXM3"/>
<evidence type="ECO:0000256" key="8">
    <source>
        <dbReference type="ARBA" id="ARBA00047883"/>
    </source>
</evidence>
<dbReference type="SUPFAM" id="SSF51391">
    <property type="entry name" value="Thiamin phosphate synthase"/>
    <property type="match status" value="1"/>
</dbReference>
<feature type="binding site" evidence="9">
    <location>
        <position position="112"/>
    </location>
    <ligand>
        <name>4-amino-2-methyl-5-(diphosphooxymethyl)pyrimidine</name>
        <dbReference type="ChEBI" id="CHEBI:57841"/>
    </ligand>
</feature>
<feature type="domain" description="Thiamine phosphate synthase/TenI" evidence="12">
    <location>
        <begin position="11"/>
        <end position="190"/>
    </location>
</feature>
<dbReference type="GO" id="GO:0000287">
    <property type="term" value="F:magnesium ion binding"/>
    <property type="evidence" value="ECO:0007669"/>
    <property type="project" value="UniProtKB-UniRule"/>
</dbReference>
<comment type="similarity">
    <text evidence="9 10">Belongs to the thiamine-phosphate synthase family.</text>
</comment>
<comment type="catalytic activity">
    <reaction evidence="8 9 10">
        <text>2-[(2R,5Z)-2-carboxy-4-methylthiazol-5(2H)-ylidene]ethyl phosphate + 4-amino-2-methyl-5-(diphosphooxymethyl)pyrimidine + 2 H(+) = thiamine phosphate + CO2 + diphosphate</text>
        <dbReference type="Rhea" id="RHEA:47844"/>
        <dbReference type="ChEBI" id="CHEBI:15378"/>
        <dbReference type="ChEBI" id="CHEBI:16526"/>
        <dbReference type="ChEBI" id="CHEBI:33019"/>
        <dbReference type="ChEBI" id="CHEBI:37575"/>
        <dbReference type="ChEBI" id="CHEBI:57841"/>
        <dbReference type="ChEBI" id="CHEBI:62899"/>
        <dbReference type="EC" id="2.5.1.3"/>
    </reaction>
</comment>
<evidence type="ECO:0000256" key="1">
    <source>
        <dbReference type="ARBA" id="ARBA00005165"/>
    </source>
</evidence>
<dbReference type="STRING" id="584708.Apau_2056"/>
<comment type="pathway">
    <text evidence="1 9 11">Cofactor biosynthesis; thiamine diphosphate biosynthesis; thiamine phosphate from 4-amino-2-methyl-5-diphosphomethylpyrimidine and 4-methyl-5-(2-phosphoethyl)-thiazole: step 1/1.</text>
</comment>
<evidence type="ECO:0000313" key="13">
    <source>
        <dbReference type="EMBL" id="EFQ24467.1"/>
    </source>
</evidence>
<dbReference type="InterPro" id="IPR034291">
    <property type="entry name" value="TMP_synthase"/>
</dbReference>
<comment type="cofactor">
    <cofactor evidence="9">
        <name>Mg(2+)</name>
        <dbReference type="ChEBI" id="CHEBI:18420"/>
    </cofactor>
    <text evidence="9">Binds 1 Mg(2+) ion per subunit.</text>
</comment>
<dbReference type="Gene3D" id="3.20.20.70">
    <property type="entry name" value="Aldolase class I"/>
    <property type="match status" value="1"/>
</dbReference>
<keyword evidence="2 9" id="KW-0808">Transferase</keyword>
<dbReference type="InterPro" id="IPR022998">
    <property type="entry name" value="ThiamineP_synth_TenI"/>
</dbReference>
<dbReference type="InterPro" id="IPR036206">
    <property type="entry name" value="ThiamineP_synth_sf"/>
</dbReference>
<dbReference type="eggNOG" id="COG0352">
    <property type="taxonomic scope" value="Bacteria"/>
</dbReference>
<evidence type="ECO:0000256" key="11">
    <source>
        <dbReference type="RuleBase" id="RU004253"/>
    </source>
</evidence>
<keyword evidence="5 9" id="KW-0784">Thiamine biosynthesis</keyword>
<dbReference type="PANTHER" id="PTHR20857:SF15">
    <property type="entry name" value="THIAMINE-PHOSPHATE SYNTHASE"/>
    <property type="match status" value="1"/>
</dbReference>
<evidence type="ECO:0000256" key="2">
    <source>
        <dbReference type="ARBA" id="ARBA00022679"/>
    </source>
</evidence>
<feature type="binding site" evidence="9">
    <location>
        <position position="141"/>
    </location>
    <ligand>
        <name>4-amino-2-methyl-5-(diphosphooxymethyl)pyrimidine</name>
        <dbReference type="ChEBI" id="CHEBI:57841"/>
    </ligand>
</feature>
<feature type="binding site" evidence="9">
    <location>
        <begin position="41"/>
        <end position="45"/>
    </location>
    <ligand>
        <name>4-amino-2-methyl-5-(diphosphooxymethyl)pyrimidine</name>
        <dbReference type="ChEBI" id="CHEBI:57841"/>
    </ligand>
</feature>
<evidence type="ECO:0000256" key="6">
    <source>
        <dbReference type="ARBA" id="ARBA00047334"/>
    </source>
</evidence>
<dbReference type="HAMAP" id="MF_00097">
    <property type="entry name" value="TMP_synthase"/>
    <property type="match status" value="1"/>
</dbReference>
<dbReference type="PaxDb" id="584708-Apau_2056"/>
<proteinExistence type="inferred from homology"/>
<feature type="binding site" evidence="9">
    <location>
        <position position="74"/>
    </location>
    <ligand>
        <name>Mg(2+)</name>
        <dbReference type="ChEBI" id="CHEBI:18420"/>
    </ligand>
</feature>
<dbReference type="NCBIfam" id="TIGR00693">
    <property type="entry name" value="thiE"/>
    <property type="match status" value="1"/>
</dbReference>
<feature type="binding site" evidence="9">
    <location>
        <position position="73"/>
    </location>
    <ligand>
        <name>4-amino-2-methyl-5-(diphosphooxymethyl)pyrimidine</name>
        <dbReference type="ChEBI" id="CHEBI:57841"/>
    </ligand>
</feature>
<evidence type="ECO:0000256" key="5">
    <source>
        <dbReference type="ARBA" id="ARBA00022977"/>
    </source>
</evidence>
<dbReference type="PANTHER" id="PTHR20857">
    <property type="entry name" value="THIAMINE-PHOSPHATE PYROPHOSPHORYLASE"/>
    <property type="match status" value="1"/>
</dbReference>
<dbReference type="EMBL" id="CM001022">
    <property type="protein sequence ID" value="EFQ24467.1"/>
    <property type="molecule type" value="Genomic_DNA"/>
</dbReference>
<evidence type="ECO:0000256" key="7">
    <source>
        <dbReference type="ARBA" id="ARBA00047851"/>
    </source>
</evidence>
<name>E3CXM3_9BACT</name>
<comment type="catalytic activity">
    <reaction evidence="7 9 10">
        <text>2-(2-carboxy-4-methylthiazol-5-yl)ethyl phosphate + 4-amino-2-methyl-5-(diphosphooxymethyl)pyrimidine + 2 H(+) = thiamine phosphate + CO2 + diphosphate</text>
        <dbReference type="Rhea" id="RHEA:47848"/>
        <dbReference type="ChEBI" id="CHEBI:15378"/>
        <dbReference type="ChEBI" id="CHEBI:16526"/>
        <dbReference type="ChEBI" id="CHEBI:33019"/>
        <dbReference type="ChEBI" id="CHEBI:37575"/>
        <dbReference type="ChEBI" id="CHEBI:57841"/>
        <dbReference type="ChEBI" id="CHEBI:62890"/>
        <dbReference type="EC" id="2.5.1.3"/>
    </reaction>
</comment>
<dbReference type="RefSeq" id="WP_006301707.1">
    <property type="nucleotide sequence ID" value="NZ_CM001022.1"/>
</dbReference>
<evidence type="ECO:0000313" key="14">
    <source>
        <dbReference type="Proteomes" id="UP000005096"/>
    </source>
</evidence>
<keyword evidence="3 9" id="KW-0479">Metal-binding</keyword>
<evidence type="ECO:0000259" key="12">
    <source>
        <dbReference type="Pfam" id="PF02581"/>
    </source>
</evidence>
<sequence>MTGDLRSHLKLYVIPDLRAGAPRSLMEQARAALAGGAGTVQLRHKTASGRELCRLGEALAALCDDAGALFFVNDRLDVALACGASGVHLGLEDLPVAVARRLAPPDFLVGATARTPEQALRAWKDGADYLGVGAVAPTPTKEDTTVIGPEGFAAVAASVPLPCVAVGGITAAAVPDLRRRGAAGVVVVREAVGAPDPAEACRRLRELLDA</sequence>
<organism evidence="13 14">
    <name type="scientific">Aminomonas paucivorans DSM 12260</name>
    <dbReference type="NCBI Taxonomy" id="584708"/>
    <lineage>
        <taxon>Bacteria</taxon>
        <taxon>Thermotogati</taxon>
        <taxon>Synergistota</taxon>
        <taxon>Synergistia</taxon>
        <taxon>Synergistales</taxon>
        <taxon>Synergistaceae</taxon>
        <taxon>Aminomonas</taxon>
    </lineage>
</organism>
<dbReference type="EC" id="2.5.1.3" evidence="9"/>
<dbReference type="HOGENOM" id="CLU_018272_3_4_0"/>
<dbReference type="GO" id="GO:0005737">
    <property type="term" value="C:cytoplasm"/>
    <property type="evidence" value="ECO:0007669"/>
    <property type="project" value="TreeGrafter"/>
</dbReference>
<comment type="catalytic activity">
    <reaction evidence="6 9 10">
        <text>4-methyl-5-(2-phosphooxyethyl)-thiazole + 4-amino-2-methyl-5-(diphosphooxymethyl)pyrimidine + H(+) = thiamine phosphate + diphosphate</text>
        <dbReference type="Rhea" id="RHEA:22328"/>
        <dbReference type="ChEBI" id="CHEBI:15378"/>
        <dbReference type="ChEBI" id="CHEBI:33019"/>
        <dbReference type="ChEBI" id="CHEBI:37575"/>
        <dbReference type="ChEBI" id="CHEBI:57841"/>
        <dbReference type="ChEBI" id="CHEBI:58296"/>
        <dbReference type="EC" id="2.5.1.3"/>
    </reaction>
</comment>
<dbReference type="UniPathway" id="UPA00060">
    <property type="reaction ID" value="UER00141"/>
</dbReference>